<organism evidence="1">
    <name type="scientific">Spongospora subterranea</name>
    <dbReference type="NCBI Taxonomy" id="70186"/>
    <lineage>
        <taxon>Eukaryota</taxon>
        <taxon>Sar</taxon>
        <taxon>Rhizaria</taxon>
        <taxon>Endomyxa</taxon>
        <taxon>Phytomyxea</taxon>
        <taxon>Plasmodiophorida</taxon>
        <taxon>Plasmodiophoridae</taxon>
        <taxon>Spongospora</taxon>
    </lineage>
</organism>
<accession>A0A0H5QSY9</accession>
<reference evidence="1" key="1">
    <citation type="submission" date="2015-04" db="EMBL/GenBank/DDBJ databases">
        <title>The genome sequence of the plant pathogenic Rhizarian Plasmodiophora brassicae reveals insights in its biotrophic life cycle and the origin of chitin synthesis.</title>
        <authorList>
            <person name="Schwelm A."/>
            <person name="Fogelqvist J."/>
            <person name="Knaust A."/>
            <person name="Julke S."/>
            <person name="Lilja T."/>
            <person name="Dhandapani V."/>
            <person name="Bonilla-Rosso G."/>
            <person name="Karlsson M."/>
            <person name="Shevchenko A."/>
            <person name="Choi S.R."/>
            <person name="Kim H.G."/>
            <person name="Park J.Y."/>
            <person name="Lim Y.P."/>
            <person name="Ludwig-Muller J."/>
            <person name="Dixelius C."/>
        </authorList>
    </citation>
    <scope>NUCLEOTIDE SEQUENCE</scope>
    <source>
        <tissue evidence="1">Potato root galls</tissue>
    </source>
</reference>
<name>A0A0H5QSY9_9EUKA</name>
<evidence type="ECO:0000313" key="1">
    <source>
        <dbReference type="EMBL" id="CRZ05138.1"/>
    </source>
</evidence>
<protein>
    <submittedName>
        <fullName evidence="1">Uncharacterized protein</fullName>
    </submittedName>
</protein>
<sequence>SHVGFTLDFVAVVPSVGSFFKVDGLYDSGLSSKDRPSKRLYCREDTGQLLTALDTMYSGIRIVGPPGVGKSIPVWFWACFQVKNFGKTLLWISVSQHSEGL</sequence>
<dbReference type="EMBL" id="HACM01004696">
    <property type="protein sequence ID" value="CRZ05138.1"/>
    <property type="molecule type" value="Transcribed_RNA"/>
</dbReference>
<feature type="non-terminal residue" evidence="1">
    <location>
        <position position="101"/>
    </location>
</feature>
<proteinExistence type="predicted"/>
<feature type="non-terminal residue" evidence="1">
    <location>
        <position position="1"/>
    </location>
</feature>
<dbReference type="AlphaFoldDB" id="A0A0H5QSY9"/>